<gene>
    <name evidence="2" type="ORF">A3C16_03130</name>
</gene>
<dbReference type="AlphaFoldDB" id="A0A1G2KTB7"/>
<feature type="transmembrane region" description="Helical" evidence="1">
    <location>
        <begin position="93"/>
        <end position="115"/>
    </location>
</feature>
<evidence type="ECO:0000313" key="3">
    <source>
        <dbReference type="Proteomes" id="UP000177811"/>
    </source>
</evidence>
<dbReference type="EMBL" id="MHQL01000056">
    <property type="protein sequence ID" value="OHA01701.1"/>
    <property type="molecule type" value="Genomic_DNA"/>
</dbReference>
<feature type="transmembrane region" description="Helical" evidence="1">
    <location>
        <begin position="121"/>
        <end position="142"/>
    </location>
</feature>
<keyword evidence="1" id="KW-0472">Membrane</keyword>
<name>A0A1G2KTB7_9BACT</name>
<dbReference type="Proteomes" id="UP000177811">
    <property type="component" value="Unassembled WGS sequence"/>
</dbReference>
<organism evidence="2 3">
    <name type="scientific">Candidatus Sungbacteria bacterium RIFCSPHIGHO2_02_FULL_51_29</name>
    <dbReference type="NCBI Taxonomy" id="1802273"/>
    <lineage>
        <taxon>Bacteria</taxon>
        <taxon>Candidatus Sungiibacteriota</taxon>
    </lineage>
</organism>
<keyword evidence="1" id="KW-0812">Transmembrane</keyword>
<keyword evidence="1" id="KW-1133">Transmembrane helix</keyword>
<reference evidence="2 3" key="1">
    <citation type="journal article" date="2016" name="Nat. Commun.">
        <title>Thousands of microbial genomes shed light on interconnected biogeochemical processes in an aquifer system.</title>
        <authorList>
            <person name="Anantharaman K."/>
            <person name="Brown C.T."/>
            <person name="Hug L.A."/>
            <person name="Sharon I."/>
            <person name="Castelle C.J."/>
            <person name="Probst A.J."/>
            <person name="Thomas B.C."/>
            <person name="Singh A."/>
            <person name="Wilkins M.J."/>
            <person name="Karaoz U."/>
            <person name="Brodie E.L."/>
            <person name="Williams K.H."/>
            <person name="Hubbard S.S."/>
            <person name="Banfield J.F."/>
        </authorList>
    </citation>
    <scope>NUCLEOTIDE SEQUENCE [LARGE SCALE GENOMIC DNA]</scope>
</reference>
<evidence type="ECO:0000256" key="1">
    <source>
        <dbReference type="SAM" id="Phobius"/>
    </source>
</evidence>
<proteinExistence type="predicted"/>
<comment type="caution">
    <text evidence="2">The sequence shown here is derived from an EMBL/GenBank/DDBJ whole genome shotgun (WGS) entry which is preliminary data.</text>
</comment>
<sequence>MYGRMGNEERGADSSPKSLVIANPRDAILAEVAEGQREERRRLVLERAILRYSSMNAWAQRYFGLRRALTVEEVKALSREAATSHLKMLVKGLTILPTAIALWFSPAALLTFFAISHGLGLLAVFALVFWAISCFVPLTAGIDDDAFSFVRNFFRKYFMWGIVRSASFLLRGYYSDAWKFSHGSLSDTDKKELSEFYFGRQ</sequence>
<accession>A0A1G2KTB7</accession>
<evidence type="ECO:0000313" key="2">
    <source>
        <dbReference type="EMBL" id="OHA01701.1"/>
    </source>
</evidence>
<protein>
    <submittedName>
        <fullName evidence="2">Uncharacterized protein</fullName>
    </submittedName>
</protein>